<dbReference type="InterPro" id="IPR000878">
    <property type="entry name" value="4pyrrol_Mease"/>
</dbReference>
<comment type="caution">
    <text evidence="8">The sequence shown here is derived from an EMBL/GenBank/DDBJ whole genome shotgun (WGS) entry which is preliminary data.</text>
</comment>
<accession>A0A495Y3M6</accession>
<dbReference type="UniPathway" id="UPA00148"/>
<dbReference type="InterPro" id="IPR006363">
    <property type="entry name" value="Cbl_synth_CobJ/CibH_dom"/>
</dbReference>
<protein>
    <submittedName>
        <fullName evidence="8">Precorrin-2 C20-methyltransferase/precorrin-3B C17-methyltransferase</fullName>
    </submittedName>
</protein>
<feature type="domain" description="Tetrapyrrole methylase" evidence="7">
    <location>
        <begin position="9"/>
        <end position="220"/>
    </location>
</feature>
<evidence type="ECO:0000256" key="4">
    <source>
        <dbReference type="ARBA" id="ARBA00022603"/>
    </source>
</evidence>
<keyword evidence="5 8" id="KW-0808">Transferase</keyword>
<dbReference type="EMBL" id="RBXT01000001">
    <property type="protein sequence ID" value="RKT79906.1"/>
    <property type="molecule type" value="Genomic_DNA"/>
</dbReference>
<evidence type="ECO:0000256" key="5">
    <source>
        <dbReference type="ARBA" id="ARBA00022679"/>
    </source>
</evidence>
<dbReference type="SUPFAM" id="SSF53790">
    <property type="entry name" value="Tetrapyrrole methylase"/>
    <property type="match status" value="2"/>
</dbReference>
<evidence type="ECO:0000313" key="8">
    <source>
        <dbReference type="EMBL" id="RKT79906.1"/>
    </source>
</evidence>
<evidence type="ECO:0000313" key="9">
    <source>
        <dbReference type="Proteomes" id="UP000278440"/>
    </source>
</evidence>
<dbReference type="OrthoDB" id="9804789at2"/>
<evidence type="ECO:0000256" key="2">
    <source>
        <dbReference type="ARBA" id="ARBA00005879"/>
    </source>
</evidence>
<dbReference type="CDD" id="cd11646">
    <property type="entry name" value="Precorrin_3B_C17_MT"/>
    <property type="match status" value="1"/>
</dbReference>
<name>A0A495Y3M6_9MICO</name>
<dbReference type="Proteomes" id="UP000278440">
    <property type="component" value="Unassembled WGS sequence"/>
</dbReference>
<dbReference type="GO" id="GO:0009236">
    <property type="term" value="P:cobalamin biosynthetic process"/>
    <property type="evidence" value="ECO:0007669"/>
    <property type="project" value="UniProtKB-UniPathway"/>
</dbReference>
<comment type="pathway">
    <text evidence="1">Cofactor biosynthesis; adenosylcobalamin biosynthesis.</text>
</comment>
<gene>
    <name evidence="8" type="ORF">DFJ68_3384</name>
</gene>
<dbReference type="InterPro" id="IPR035996">
    <property type="entry name" value="4pyrrol_Methylase_sf"/>
</dbReference>
<keyword evidence="9" id="KW-1185">Reference proteome</keyword>
<dbReference type="InterPro" id="IPR051810">
    <property type="entry name" value="Precorrin_MeTrfase"/>
</dbReference>
<evidence type="ECO:0000259" key="7">
    <source>
        <dbReference type="Pfam" id="PF00590"/>
    </source>
</evidence>
<keyword evidence="4 8" id="KW-0489">Methyltransferase</keyword>
<keyword evidence="6" id="KW-0949">S-adenosyl-L-methionine</keyword>
<organism evidence="8 9">
    <name type="scientific">Terracoccus luteus</name>
    <dbReference type="NCBI Taxonomy" id="53356"/>
    <lineage>
        <taxon>Bacteria</taxon>
        <taxon>Bacillati</taxon>
        <taxon>Actinomycetota</taxon>
        <taxon>Actinomycetes</taxon>
        <taxon>Micrococcales</taxon>
        <taxon>Intrasporangiaceae</taxon>
        <taxon>Terracoccus</taxon>
    </lineage>
</organism>
<dbReference type="Pfam" id="PF00590">
    <property type="entry name" value="TP_methylase"/>
    <property type="match status" value="2"/>
</dbReference>
<dbReference type="Gene3D" id="3.40.1010.10">
    <property type="entry name" value="Cobalt-precorrin-4 Transmethylase, Domain 1"/>
    <property type="match status" value="2"/>
</dbReference>
<dbReference type="GO" id="GO:0030788">
    <property type="term" value="F:precorrin-2 C20-methyltransferase activity"/>
    <property type="evidence" value="ECO:0007669"/>
    <property type="project" value="InterPro"/>
</dbReference>
<keyword evidence="3" id="KW-0169">Cobalamin biosynthesis</keyword>
<dbReference type="NCBIfam" id="TIGR01467">
    <property type="entry name" value="cobI_cbiL"/>
    <property type="match status" value="1"/>
</dbReference>
<dbReference type="NCBIfam" id="NF004647">
    <property type="entry name" value="PRK05990.1"/>
    <property type="match status" value="1"/>
</dbReference>
<dbReference type="AlphaFoldDB" id="A0A495Y3M6"/>
<dbReference type="CDD" id="cd11645">
    <property type="entry name" value="Precorrin_2_C20_MT"/>
    <property type="match status" value="1"/>
</dbReference>
<comment type="similarity">
    <text evidence="2">Belongs to the precorrin methyltransferase family.</text>
</comment>
<evidence type="ECO:0000256" key="1">
    <source>
        <dbReference type="ARBA" id="ARBA00004953"/>
    </source>
</evidence>
<evidence type="ECO:0000256" key="3">
    <source>
        <dbReference type="ARBA" id="ARBA00022573"/>
    </source>
</evidence>
<dbReference type="GO" id="GO:0032259">
    <property type="term" value="P:methylation"/>
    <property type="evidence" value="ECO:0007669"/>
    <property type="project" value="UniProtKB-KW"/>
</dbReference>
<evidence type="ECO:0000256" key="6">
    <source>
        <dbReference type="ARBA" id="ARBA00022691"/>
    </source>
</evidence>
<sequence>MSAVAPGRLRGVGVGPGDPELVTVKAARLIGAADVVAFHSGTRGDSIARRIAASYFGDGVIEELLVYPVTTGATDHPLGYHGLMADFYDESAARLAAHLDAGRDVVVLAEGDPLFYGTYMYLHDRLSSRYDSAVVPGVTSVSGSAAAVATGLCRHEDVLTILPGTLPVPELARRLADTEAAVVMKLGRTFENVREALRQAGRLDDARYVERASSEHERVLAVADVDASTVPYMSMVVVPGRDKRADAAGRAAASADLAPGAGADSEIDCVTDESVSAAGEVVVVGLGPGPDRWLTPEVAQALADVDHVVGYAPYVARVPQREGLTRHASGNTVEVDRAGLALDLAARGERVAVVSGGDAGVFGMAAAVFEAAEAPEAPGRRHVGIRVLPGVSAAQAVAARAGAPLGGDFAVMSLSDRLKPWAVVEQRLRSAAEADLVLALYNPASRSRTTQIARAREVLLEVRPADTVVVVGRDVGRAQESLTVTTLGGLDPASIDMLCLVIVGATGTRVTPTGQVWTPRFVPA</sequence>
<dbReference type="InterPro" id="IPR014777">
    <property type="entry name" value="4pyrrole_Mease_sub1"/>
</dbReference>
<reference evidence="8 9" key="1">
    <citation type="submission" date="2018-10" db="EMBL/GenBank/DDBJ databases">
        <title>Sequencing the genomes of 1000 actinobacteria strains.</title>
        <authorList>
            <person name="Klenk H.-P."/>
        </authorList>
    </citation>
    <scope>NUCLEOTIDE SEQUENCE [LARGE SCALE GENOMIC DNA]</scope>
    <source>
        <strain evidence="8 9">DSM 44267</strain>
    </source>
</reference>
<feature type="domain" description="Tetrapyrrole methylase" evidence="7">
    <location>
        <begin position="281"/>
        <end position="490"/>
    </location>
</feature>
<dbReference type="NCBIfam" id="TIGR01466">
    <property type="entry name" value="cobJ_cbiH"/>
    <property type="match status" value="1"/>
</dbReference>
<dbReference type="PANTHER" id="PTHR47036">
    <property type="entry name" value="COBALT-FACTOR III C(17)-METHYLTRANSFERASE-RELATED"/>
    <property type="match status" value="1"/>
</dbReference>
<dbReference type="InterPro" id="IPR014776">
    <property type="entry name" value="4pyrrole_Mease_sub2"/>
</dbReference>
<dbReference type="Gene3D" id="3.30.950.10">
    <property type="entry name" value="Methyltransferase, Cobalt-precorrin-4 Transmethylase, Domain 2"/>
    <property type="match status" value="2"/>
</dbReference>
<dbReference type="PANTHER" id="PTHR47036:SF1">
    <property type="entry name" value="COBALT-FACTOR III C(17)-METHYLTRANSFERASE-RELATED"/>
    <property type="match status" value="1"/>
</dbReference>
<dbReference type="RefSeq" id="WP_121034717.1">
    <property type="nucleotide sequence ID" value="NZ_RBXT01000001.1"/>
</dbReference>
<dbReference type="InterPro" id="IPR006364">
    <property type="entry name" value="CobI/CbiL/CobIJ_dom"/>
</dbReference>
<dbReference type="InterPro" id="IPR012382">
    <property type="entry name" value="CobI/CbiL"/>
</dbReference>
<proteinExistence type="inferred from homology"/>